<evidence type="ECO:0000313" key="2">
    <source>
        <dbReference type="Proteomes" id="UP000324091"/>
    </source>
</evidence>
<sequence>MERIVGCWTSFSRRWAMSRINVSPENPYGEVTIPRAKIRSPDDNATVIVNPMTMSSNEGNPPPYVVKEAGVEEEEGGRSRTCCYRCRRKK</sequence>
<gene>
    <name evidence="1" type="ORF">D4764_20G0005690</name>
</gene>
<proteinExistence type="predicted"/>
<dbReference type="EMBL" id="RHFK02000013">
    <property type="protein sequence ID" value="TWW66537.1"/>
    <property type="molecule type" value="Genomic_DNA"/>
</dbReference>
<name>A0A5C6NLI5_9TELE</name>
<dbReference type="Proteomes" id="UP000324091">
    <property type="component" value="Chromosome 20"/>
</dbReference>
<dbReference type="AlphaFoldDB" id="A0A5C6NLI5"/>
<comment type="caution">
    <text evidence="1">The sequence shown here is derived from an EMBL/GenBank/DDBJ whole genome shotgun (WGS) entry which is preliminary data.</text>
</comment>
<evidence type="ECO:0000313" key="1">
    <source>
        <dbReference type="EMBL" id="TWW66537.1"/>
    </source>
</evidence>
<keyword evidence="2" id="KW-1185">Reference proteome</keyword>
<accession>A0A5C6NLI5</accession>
<reference evidence="1 2" key="1">
    <citation type="submission" date="2019-04" db="EMBL/GenBank/DDBJ databases">
        <title>Chromosome genome assembly for Takifugu flavidus.</title>
        <authorList>
            <person name="Xiao S."/>
        </authorList>
    </citation>
    <scope>NUCLEOTIDE SEQUENCE [LARGE SCALE GENOMIC DNA]</scope>
    <source>
        <strain evidence="1">HTHZ2018</strain>
        <tissue evidence="1">Muscle</tissue>
    </source>
</reference>
<organism evidence="1 2">
    <name type="scientific">Takifugu flavidus</name>
    <name type="common">sansaifugu</name>
    <dbReference type="NCBI Taxonomy" id="433684"/>
    <lineage>
        <taxon>Eukaryota</taxon>
        <taxon>Metazoa</taxon>
        <taxon>Chordata</taxon>
        <taxon>Craniata</taxon>
        <taxon>Vertebrata</taxon>
        <taxon>Euteleostomi</taxon>
        <taxon>Actinopterygii</taxon>
        <taxon>Neopterygii</taxon>
        <taxon>Teleostei</taxon>
        <taxon>Neoteleostei</taxon>
        <taxon>Acanthomorphata</taxon>
        <taxon>Eupercaria</taxon>
        <taxon>Tetraodontiformes</taxon>
        <taxon>Tetradontoidea</taxon>
        <taxon>Tetraodontidae</taxon>
        <taxon>Takifugu</taxon>
    </lineage>
</organism>
<protein>
    <submittedName>
        <fullName evidence="1">Uncharacterized protein</fullName>
    </submittedName>
</protein>